<evidence type="ECO:0000256" key="3">
    <source>
        <dbReference type="ARBA" id="ARBA00022475"/>
    </source>
</evidence>
<dbReference type="PANTHER" id="PTHR30506:SF3">
    <property type="entry name" value="UPF0126 INNER MEMBRANE PROTEIN YADS-RELATED"/>
    <property type="match status" value="1"/>
</dbReference>
<organism evidence="9 10">
    <name type="scientific">Lacihabitans soyangensis</name>
    <dbReference type="NCBI Taxonomy" id="869394"/>
    <lineage>
        <taxon>Bacteria</taxon>
        <taxon>Pseudomonadati</taxon>
        <taxon>Bacteroidota</taxon>
        <taxon>Cytophagia</taxon>
        <taxon>Cytophagales</taxon>
        <taxon>Leadbetterellaceae</taxon>
        <taxon>Lacihabitans</taxon>
    </lineage>
</organism>
<comment type="similarity">
    <text evidence="2">Belongs to the UPF0126 family.</text>
</comment>
<dbReference type="Proteomes" id="UP001204144">
    <property type="component" value="Unassembled WGS sequence"/>
</dbReference>
<comment type="subcellular location">
    <subcellularLocation>
        <location evidence="1">Cell membrane</location>
        <topology evidence="1">Multi-pass membrane protein</topology>
    </subcellularLocation>
</comment>
<evidence type="ECO:0000256" key="7">
    <source>
        <dbReference type="SAM" id="Phobius"/>
    </source>
</evidence>
<keyword evidence="4 7" id="KW-0812">Transmembrane</keyword>
<keyword evidence="10" id="KW-1185">Reference proteome</keyword>
<dbReference type="Pfam" id="PF03458">
    <property type="entry name" value="Gly_transporter"/>
    <property type="match status" value="2"/>
</dbReference>
<sequence>MFSFITIGGTIAFAASGALAGIRKNLDIFGVAVIAFVTSLGGGTLRDILLGQFPVKWLLDTKIVVLIVSVSVLTVIFKNKINKLDKTLVFFDTLGLGFFTIKGIEVGVGAGLSWPSCIILGTITACFGGVIRDIILNEIPTLFRKEIYATACILGGFLYFLLENFNFLKDYKEILVFFVIVLIRFLAIRMNISLPNIKS</sequence>
<dbReference type="AlphaFoldDB" id="A0AAE3H077"/>
<proteinExistence type="inferred from homology"/>
<dbReference type="PANTHER" id="PTHR30506">
    <property type="entry name" value="INNER MEMBRANE PROTEIN"/>
    <property type="match status" value="1"/>
</dbReference>
<gene>
    <name evidence="9" type="ORF">EGI31_04890</name>
</gene>
<feature type="transmembrane region" description="Helical" evidence="7">
    <location>
        <begin position="147"/>
        <end position="162"/>
    </location>
</feature>
<dbReference type="InterPro" id="IPR005115">
    <property type="entry name" value="Gly_transporter"/>
</dbReference>
<evidence type="ECO:0000256" key="6">
    <source>
        <dbReference type="ARBA" id="ARBA00023136"/>
    </source>
</evidence>
<accession>A0AAE3H077</accession>
<evidence type="ECO:0000256" key="2">
    <source>
        <dbReference type="ARBA" id="ARBA00008193"/>
    </source>
</evidence>
<feature type="transmembrane region" description="Helical" evidence="7">
    <location>
        <begin position="30"/>
        <end position="50"/>
    </location>
</feature>
<evidence type="ECO:0000256" key="4">
    <source>
        <dbReference type="ARBA" id="ARBA00022692"/>
    </source>
</evidence>
<evidence type="ECO:0000313" key="10">
    <source>
        <dbReference type="Proteomes" id="UP001204144"/>
    </source>
</evidence>
<comment type="caution">
    <text evidence="9">The sequence shown here is derived from an EMBL/GenBank/DDBJ whole genome shotgun (WGS) entry which is preliminary data.</text>
</comment>
<evidence type="ECO:0000256" key="1">
    <source>
        <dbReference type="ARBA" id="ARBA00004651"/>
    </source>
</evidence>
<feature type="transmembrane region" description="Helical" evidence="7">
    <location>
        <begin position="174"/>
        <end position="192"/>
    </location>
</feature>
<name>A0AAE3H077_9BACT</name>
<dbReference type="EMBL" id="RJUF01000008">
    <property type="protein sequence ID" value="MCP9762282.1"/>
    <property type="molecule type" value="Genomic_DNA"/>
</dbReference>
<evidence type="ECO:0000313" key="9">
    <source>
        <dbReference type="EMBL" id="MCP9762282.1"/>
    </source>
</evidence>
<feature type="domain" description="Glycine transporter" evidence="8">
    <location>
        <begin position="5"/>
        <end position="78"/>
    </location>
</feature>
<dbReference type="GO" id="GO:0005886">
    <property type="term" value="C:plasma membrane"/>
    <property type="evidence" value="ECO:0007669"/>
    <property type="project" value="UniProtKB-SubCell"/>
</dbReference>
<feature type="transmembrane region" description="Helical" evidence="7">
    <location>
        <begin position="57"/>
        <end position="77"/>
    </location>
</feature>
<keyword evidence="5 7" id="KW-1133">Transmembrane helix</keyword>
<protein>
    <submittedName>
        <fullName evidence="9">Trimeric intracellular cation channel family protein</fullName>
    </submittedName>
</protein>
<feature type="transmembrane region" description="Helical" evidence="7">
    <location>
        <begin position="112"/>
        <end position="135"/>
    </location>
</feature>
<keyword evidence="3" id="KW-1003">Cell membrane</keyword>
<evidence type="ECO:0000259" key="8">
    <source>
        <dbReference type="Pfam" id="PF03458"/>
    </source>
</evidence>
<feature type="domain" description="Glycine transporter" evidence="8">
    <location>
        <begin position="90"/>
        <end position="163"/>
    </location>
</feature>
<reference evidence="9 10" key="1">
    <citation type="submission" date="2018-11" db="EMBL/GenBank/DDBJ databases">
        <title>Novel bacteria species description.</title>
        <authorList>
            <person name="Han J.-H."/>
        </authorList>
    </citation>
    <scope>NUCLEOTIDE SEQUENCE [LARGE SCALE GENOMIC DNA]</scope>
    <source>
        <strain evidence="9 10">KCTC23259</strain>
    </source>
</reference>
<keyword evidence="6 7" id="KW-0472">Membrane</keyword>
<evidence type="ECO:0000256" key="5">
    <source>
        <dbReference type="ARBA" id="ARBA00022989"/>
    </source>
</evidence>